<dbReference type="Proteomes" id="UP000233551">
    <property type="component" value="Unassembled WGS sequence"/>
</dbReference>
<name>A0A2I0L095_PUNGR</name>
<organism evidence="1 2">
    <name type="scientific">Punica granatum</name>
    <name type="common">Pomegranate</name>
    <dbReference type="NCBI Taxonomy" id="22663"/>
    <lineage>
        <taxon>Eukaryota</taxon>
        <taxon>Viridiplantae</taxon>
        <taxon>Streptophyta</taxon>
        <taxon>Embryophyta</taxon>
        <taxon>Tracheophyta</taxon>
        <taxon>Spermatophyta</taxon>
        <taxon>Magnoliopsida</taxon>
        <taxon>eudicotyledons</taxon>
        <taxon>Gunneridae</taxon>
        <taxon>Pentapetalae</taxon>
        <taxon>rosids</taxon>
        <taxon>malvids</taxon>
        <taxon>Myrtales</taxon>
        <taxon>Lythraceae</taxon>
        <taxon>Punica</taxon>
    </lineage>
</organism>
<accession>A0A2I0L095</accession>
<evidence type="ECO:0000313" key="2">
    <source>
        <dbReference type="Proteomes" id="UP000233551"/>
    </source>
</evidence>
<dbReference type="STRING" id="22663.A0A2I0L095"/>
<dbReference type="Pfam" id="PF14223">
    <property type="entry name" value="Retrotran_gag_2"/>
    <property type="match status" value="1"/>
</dbReference>
<reference evidence="1 2" key="1">
    <citation type="submission" date="2017-11" db="EMBL/GenBank/DDBJ databases">
        <title>De-novo sequencing of pomegranate (Punica granatum L.) genome.</title>
        <authorList>
            <person name="Akparov Z."/>
            <person name="Amiraslanov A."/>
            <person name="Hajiyeva S."/>
            <person name="Abbasov M."/>
            <person name="Kaur K."/>
            <person name="Hamwieh A."/>
            <person name="Solovyev V."/>
            <person name="Salamov A."/>
            <person name="Braich B."/>
            <person name="Kosarev P."/>
            <person name="Mahmoud A."/>
            <person name="Hajiyev E."/>
            <person name="Babayeva S."/>
            <person name="Izzatullayeva V."/>
            <person name="Mammadov A."/>
            <person name="Mammadov A."/>
            <person name="Sharifova S."/>
            <person name="Ojaghi J."/>
            <person name="Eynullazada K."/>
            <person name="Bayramov B."/>
            <person name="Abdulazimova A."/>
            <person name="Shahmuradov I."/>
        </authorList>
    </citation>
    <scope>NUCLEOTIDE SEQUENCE [LARGE SCALE GENOMIC DNA]</scope>
    <source>
        <strain evidence="2">cv. AG2017</strain>
        <tissue evidence="1">Leaf</tissue>
    </source>
</reference>
<gene>
    <name evidence="1" type="ORF">CRG98_005630</name>
</gene>
<comment type="caution">
    <text evidence="1">The sequence shown here is derived from an EMBL/GenBank/DDBJ whole genome shotgun (WGS) entry which is preliminary data.</text>
</comment>
<dbReference type="AlphaFoldDB" id="A0A2I0L095"/>
<sequence length="202" mass="23301">MQKASTVAVSSVRRVYKIRTMYIQLESRPVLRTELFSSVLATVRMTTILVQNGLKKVVMGYKPKRMEQFEWDELDEKALSVIQLCLTNNILHEVLVEKKTSALVWKLEALYMTKTLVNRLVFKQWLYTFCMAEGTLIRAHISEFMTLLNDLNNGEVKIDDEDKDLLLLCSLPPSYKTLRKTLIYGRDNLTFEDVKGSLLSNG</sequence>
<dbReference type="EMBL" id="PGOL01000243">
    <property type="protein sequence ID" value="PKI74013.1"/>
    <property type="molecule type" value="Genomic_DNA"/>
</dbReference>
<evidence type="ECO:0008006" key="3">
    <source>
        <dbReference type="Google" id="ProtNLM"/>
    </source>
</evidence>
<keyword evidence="2" id="KW-1185">Reference proteome</keyword>
<protein>
    <recommendedName>
        <fullName evidence="3">Reverse transcriptase Ty1/copia-type domain-containing protein</fullName>
    </recommendedName>
</protein>
<proteinExistence type="predicted"/>
<evidence type="ECO:0000313" key="1">
    <source>
        <dbReference type="EMBL" id="PKI74013.1"/>
    </source>
</evidence>